<organism evidence="3 4">
    <name type="scientific">Anaeromicropila herbilytica</name>
    <dbReference type="NCBI Taxonomy" id="2785025"/>
    <lineage>
        <taxon>Bacteria</taxon>
        <taxon>Bacillati</taxon>
        <taxon>Bacillota</taxon>
        <taxon>Clostridia</taxon>
        <taxon>Lachnospirales</taxon>
        <taxon>Lachnospiraceae</taxon>
        <taxon>Anaeromicropila</taxon>
    </lineage>
</organism>
<dbReference type="Gene3D" id="3.40.50.200">
    <property type="entry name" value="Peptidase S8/S53 domain"/>
    <property type="match status" value="1"/>
</dbReference>
<evidence type="ECO:0000313" key="4">
    <source>
        <dbReference type="Proteomes" id="UP000595897"/>
    </source>
</evidence>
<feature type="region of interest" description="Disordered" evidence="1">
    <location>
        <begin position="24"/>
        <end position="65"/>
    </location>
</feature>
<dbReference type="RefSeq" id="WP_271714359.1">
    <property type="nucleotide sequence ID" value="NZ_AP024169.1"/>
</dbReference>
<dbReference type="GO" id="GO:0004252">
    <property type="term" value="F:serine-type endopeptidase activity"/>
    <property type="evidence" value="ECO:0007669"/>
    <property type="project" value="InterPro"/>
</dbReference>
<keyword evidence="4" id="KW-1185">Reference proteome</keyword>
<evidence type="ECO:0000256" key="2">
    <source>
        <dbReference type="SAM" id="SignalP"/>
    </source>
</evidence>
<dbReference type="AlphaFoldDB" id="A0A7R7IB17"/>
<dbReference type="EMBL" id="AP024169">
    <property type="protein sequence ID" value="BCN29062.1"/>
    <property type="molecule type" value="Genomic_DNA"/>
</dbReference>
<feature type="compositionally biased region" description="Polar residues" evidence="1">
    <location>
        <begin position="24"/>
        <end position="39"/>
    </location>
</feature>
<feature type="chain" id="PRO_5038406669" description="Peptidase S8/S53 domain-containing protein" evidence="2">
    <location>
        <begin position="22"/>
        <end position="439"/>
    </location>
</feature>
<evidence type="ECO:0008006" key="5">
    <source>
        <dbReference type="Google" id="ProtNLM"/>
    </source>
</evidence>
<dbReference type="PROSITE" id="PS51257">
    <property type="entry name" value="PROKAR_LIPOPROTEIN"/>
    <property type="match status" value="1"/>
</dbReference>
<name>A0A7R7IB17_9FIRM</name>
<accession>A0A7R7IB17</accession>
<gene>
    <name evidence="3" type="ORF">bsdtb5_03570</name>
</gene>
<dbReference type="Proteomes" id="UP000595897">
    <property type="component" value="Chromosome"/>
</dbReference>
<evidence type="ECO:0000313" key="3">
    <source>
        <dbReference type="EMBL" id="BCN29062.1"/>
    </source>
</evidence>
<dbReference type="SUPFAM" id="SSF52743">
    <property type="entry name" value="Subtilisin-like"/>
    <property type="match status" value="1"/>
</dbReference>
<dbReference type="KEGG" id="ahb:bsdtb5_03570"/>
<dbReference type="GO" id="GO:0006508">
    <property type="term" value="P:proteolysis"/>
    <property type="evidence" value="ECO:0007669"/>
    <property type="project" value="InterPro"/>
</dbReference>
<dbReference type="InterPro" id="IPR036852">
    <property type="entry name" value="Peptidase_S8/S53_dom_sf"/>
</dbReference>
<protein>
    <recommendedName>
        <fullName evidence="5">Peptidase S8/S53 domain-containing protein</fullName>
    </recommendedName>
</protein>
<feature type="signal peptide" evidence="2">
    <location>
        <begin position="1"/>
        <end position="21"/>
    </location>
</feature>
<reference evidence="3 4" key="1">
    <citation type="submission" date="2020-11" db="EMBL/GenBank/DDBJ databases">
        <title>Draft genome sequencing of a Lachnospiraceae strain isolated from anoxic soil subjected to BSD treatment.</title>
        <authorList>
            <person name="Uek A."/>
            <person name="Tonouchi A."/>
        </authorList>
    </citation>
    <scope>NUCLEOTIDE SEQUENCE [LARGE SCALE GENOMIC DNA]</scope>
    <source>
        <strain evidence="3 4">TB5</strain>
    </source>
</reference>
<sequence>MKRIIALFTILTLLLVGCKNNTNSIPTKGKNADNQQTKTDTSKTSEDEAPGANITADASSRKPPVANYPDLKKTLTSLKDAPKWGDVLELTQCDLSSIDLTNEFDALSNIDYTSVTKWPDKLPKGFDPKAIMESGKNPGLGIRSLHQKGITGKGVNIAILDYTLLLEHEEYSKQLKYYGEVNCDDMASMHGPLVASLSVGKSCGVAPDAGLYFVASNNVTTVDNKRVIDYTDFTNSIYKIIKVNESLPKDQKIRALSISASWCPELKGYNELIKAIEKAKDAGIFVISCNLFETYGFWTYGIGKDSYSDPDSTNSYKPYEWSTWMDMVAHIDGFGSYYEQSLATNFKGKMLLVPIGSRTTAYPTSKSDYGFSSVGGWSTMEPYLAGLYALACQVKPDITPELFWQTALDTGESKDIINGDKKYPGSMLNPEKLIEKLQE</sequence>
<evidence type="ECO:0000256" key="1">
    <source>
        <dbReference type="SAM" id="MobiDB-lite"/>
    </source>
</evidence>
<keyword evidence="2" id="KW-0732">Signal</keyword>
<proteinExistence type="predicted"/>